<dbReference type="GO" id="GO:0005737">
    <property type="term" value="C:cytoplasm"/>
    <property type="evidence" value="ECO:0007669"/>
    <property type="project" value="TreeGrafter"/>
</dbReference>
<dbReference type="InterPro" id="IPR001683">
    <property type="entry name" value="PX_dom"/>
</dbReference>
<dbReference type="SUPFAM" id="SSF64268">
    <property type="entry name" value="PX domain"/>
    <property type="match status" value="1"/>
</dbReference>
<gene>
    <name evidence="6" type="primary">Noxo1</name>
    <name evidence="6" type="ORF">N1851_019274</name>
</gene>
<sequence>MYWTCGEADSTHLLARERERERDRDRDRDQSIHLHYIHQPTGAMVNQQPRHVVRSRVIGVMIRNAPNVKMYIVSVLWSDDSEVIVYRSFQEFKKFHGHLKKRFPLLNALKKSERVIPKFRAGAIKSMLQQSGSRRSVHRMKFLDGYCSDLLNCDPSVCQSSEVTQFFTCKGHDLQPDFTKNSIMVLPSGDPSSWRGGDVADITRGHAGSVTHPFMTQRYSCVAPYETKDTKNRPFSVALDEVLEVLIKDPAGWWLVENEHKRLAWFPAPYLQKLEDDINEEDDEDLEDALPEGNALYRAVRTYCSKEADEVSVPIGSVVSVLRMSKDGWWLIRYNGKAGYIPSMYLKPYSNPQACLHSLQRKLYSPTLNLASLAPGETQATGERRLPSLSEQRELDGGSPGQRAAPRLYNAHSLDVLSTADRPSGVDGARPGSGRTNGGLEHVAEPPLRRPRGYSVASGFSTIDSRLSYRSSSSSRSSGSAQGVPLVAPVVPPRPRAQEILTRCTTMTRKAALASRDRLVSEHAIHIQSR</sequence>
<feature type="region of interest" description="Disordered" evidence="3">
    <location>
        <begin position="376"/>
        <end position="453"/>
    </location>
</feature>
<evidence type="ECO:0000259" key="4">
    <source>
        <dbReference type="PROSITE" id="PS50002"/>
    </source>
</evidence>
<dbReference type="SUPFAM" id="SSF50044">
    <property type="entry name" value="SH3-domain"/>
    <property type="match status" value="2"/>
</dbReference>
<organism evidence="6 7">
    <name type="scientific">Merluccius polli</name>
    <name type="common">Benguela hake</name>
    <name type="synonym">Merluccius cadenati</name>
    <dbReference type="NCBI Taxonomy" id="89951"/>
    <lineage>
        <taxon>Eukaryota</taxon>
        <taxon>Metazoa</taxon>
        <taxon>Chordata</taxon>
        <taxon>Craniata</taxon>
        <taxon>Vertebrata</taxon>
        <taxon>Euteleostomi</taxon>
        <taxon>Actinopterygii</taxon>
        <taxon>Neopterygii</taxon>
        <taxon>Teleostei</taxon>
        <taxon>Neoteleostei</taxon>
        <taxon>Acanthomorphata</taxon>
        <taxon>Zeiogadaria</taxon>
        <taxon>Gadariae</taxon>
        <taxon>Gadiformes</taxon>
        <taxon>Gadoidei</taxon>
        <taxon>Merlucciidae</taxon>
        <taxon>Merluccius</taxon>
    </lineage>
</organism>
<evidence type="ECO:0000313" key="7">
    <source>
        <dbReference type="Proteomes" id="UP001174136"/>
    </source>
</evidence>
<feature type="domain" description="SH3" evidence="4">
    <location>
        <begin position="292"/>
        <end position="351"/>
    </location>
</feature>
<evidence type="ECO:0000313" key="6">
    <source>
        <dbReference type="EMBL" id="KAK0142783.1"/>
    </source>
</evidence>
<protein>
    <submittedName>
        <fullName evidence="6">NADPH oxidase organizer 1</fullName>
    </submittedName>
</protein>
<feature type="compositionally biased region" description="Basic and acidic residues" evidence="3">
    <location>
        <begin position="382"/>
        <end position="396"/>
    </location>
</feature>
<proteinExistence type="predicted"/>
<feature type="domain" description="PX" evidence="5">
    <location>
        <begin position="49"/>
        <end position="174"/>
    </location>
</feature>
<evidence type="ECO:0000256" key="2">
    <source>
        <dbReference type="PROSITE-ProRule" id="PRU00192"/>
    </source>
</evidence>
<evidence type="ECO:0000256" key="1">
    <source>
        <dbReference type="ARBA" id="ARBA00022443"/>
    </source>
</evidence>
<dbReference type="PROSITE" id="PS50002">
    <property type="entry name" value="SH3"/>
    <property type="match status" value="1"/>
</dbReference>
<dbReference type="CDD" id="cd12024">
    <property type="entry name" value="SH3_NoxO1_2"/>
    <property type="match status" value="1"/>
</dbReference>
<reference evidence="6" key="1">
    <citation type="journal article" date="2023" name="Front. Mar. Sci.">
        <title>A new Merluccius polli reference genome to investigate the effects of global change in West African waters.</title>
        <authorList>
            <person name="Mateo J.L."/>
            <person name="Blanco-Fernandez C."/>
            <person name="Garcia-Vazquez E."/>
            <person name="Machado-Schiaffino G."/>
        </authorList>
    </citation>
    <scope>NUCLEOTIDE SEQUENCE</scope>
    <source>
        <strain evidence="6">C29</strain>
        <tissue evidence="6">Fin</tissue>
    </source>
</reference>
<dbReference type="InterPro" id="IPR036871">
    <property type="entry name" value="PX_dom_sf"/>
</dbReference>
<dbReference type="AlphaFoldDB" id="A0AA47MLX1"/>
<dbReference type="FunFam" id="2.30.30.40:FF:000219">
    <property type="entry name" value="NADPH oxidase organizer 1"/>
    <property type="match status" value="1"/>
</dbReference>
<dbReference type="InterPro" id="IPR001452">
    <property type="entry name" value="SH3_domain"/>
</dbReference>
<dbReference type="Pfam" id="PF00787">
    <property type="entry name" value="PX"/>
    <property type="match status" value="1"/>
</dbReference>
<dbReference type="PROSITE" id="PS50195">
    <property type="entry name" value="PX"/>
    <property type="match status" value="1"/>
</dbReference>
<dbReference type="SMART" id="SM00312">
    <property type="entry name" value="PX"/>
    <property type="match status" value="1"/>
</dbReference>
<dbReference type="InterPro" id="IPR035758">
    <property type="entry name" value="NoxO1_SH3_2"/>
</dbReference>
<dbReference type="Gene3D" id="3.30.1520.10">
    <property type="entry name" value="Phox-like domain"/>
    <property type="match status" value="1"/>
</dbReference>
<dbReference type="SMART" id="SM00326">
    <property type="entry name" value="SH3"/>
    <property type="match status" value="2"/>
</dbReference>
<feature type="region of interest" description="Disordered" evidence="3">
    <location>
        <begin position="467"/>
        <end position="489"/>
    </location>
</feature>
<dbReference type="EMBL" id="JAOPHQ010003476">
    <property type="protein sequence ID" value="KAK0142783.1"/>
    <property type="molecule type" value="Genomic_DNA"/>
</dbReference>
<dbReference type="Gene3D" id="2.30.30.40">
    <property type="entry name" value="SH3 Domains"/>
    <property type="match status" value="2"/>
</dbReference>
<dbReference type="Pfam" id="PF00018">
    <property type="entry name" value="SH3_1"/>
    <property type="match status" value="1"/>
</dbReference>
<dbReference type="PANTHER" id="PTHR15706:SF10">
    <property type="entry name" value="NADPH OXIDASE ORGANIZER 1"/>
    <property type="match status" value="1"/>
</dbReference>
<dbReference type="FunFam" id="2.30.30.40:FF:000233">
    <property type="entry name" value="NADPH oxidase organizer 1"/>
    <property type="match status" value="1"/>
</dbReference>
<dbReference type="PANTHER" id="PTHR15706">
    <property type="entry name" value="SH3 MULTIPLE DOMAIN"/>
    <property type="match status" value="1"/>
</dbReference>
<evidence type="ECO:0000256" key="3">
    <source>
        <dbReference type="SAM" id="MobiDB-lite"/>
    </source>
</evidence>
<name>A0AA47MLX1_MERPO</name>
<dbReference type="InterPro" id="IPR051228">
    <property type="entry name" value="NADPH_Oxidase/PX-Domain"/>
</dbReference>
<dbReference type="Proteomes" id="UP001174136">
    <property type="component" value="Unassembled WGS sequence"/>
</dbReference>
<dbReference type="InterPro" id="IPR036028">
    <property type="entry name" value="SH3-like_dom_sf"/>
</dbReference>
<keyword evidence="1 2" id="KW-0728">SH3 domain</keyword>
<keyword evidence="7" id="KW-1185">Reference proteome</keyword>
<dbReference type="GO" id="GO:0042554">
    <property type="term" value="P:superoxide anion generation"/>
    <property type="evidence" value="ECO:0007669"/>
    <property type="project" value="TreeGrafter"/>
</dbReference>
<dbReference type="GO" id="GO:0035091">
    <property type="term" value="F:phosphatidylinositol binding"/>
    <property type="evidence" value="ECO:0007669"/>
    <property type="project" value="InterPro"/>
</dbReference>
<comment type="caution">
    <text evidence="6">The sequence shown here is derived from an EMBL/GenBank/DDBJ whole genome shotgun (WGS) entry which is preliminary data.</text>
</comment>
<evidence type="ECO:0000259" key="5">
    <source>
        <dbReference type="PROSITE" id="PS50195"/>
    </source>
</evidence>
<dbReference type="GO" id="GO:0016176">
    <property type="term" value="F:superoxide-generating NADPH oxidase activator activity"/>
    <property type="evidence" value="ECO:0007669"/>
    <property type="project" value="TreeGrafter"/>
</dbReference>
<accession>A0AA47MLX1</accession>